<dbReference type="GO" id="GO:0004497">
    <property type="term" value="F:monooxygenase activity"/>
    <property type="evidence" value="ECO:0007669"/>
    <property type="project" value="UniProtKB-KW"/>
</dbReference>
<name>A0A409Y7P2_9AGAR</name>
<evidence type="ECO:0000256" key="4">
    <source>
        <dbReference type="ARBA" id="ARBA00022723"/>
    </source>
</evidence>
<accession>A0A409Y7P2</accession>
<keyword evidence="5" id="KW-0732">Signal</keyword>
<evidence type="ECO:0000256" key="1">
    <source>
        <dbReference type="ARBA" id="ARBA00001973"/>
    </source>
</evidence>
<dbReference type="STRING" id="181874.A0A409Y7P2"/>
<dbReference type="OrthoDB" id="2019572at2759"/>
<evidence type="ECO:0000256" key="3">
    <source>
        <dbReference type="ARBA" id="ARBA00022525"/>
    </source>
</evidence>
<organism evidence="12 13">
    <name type="scientific">Panaeolus cyanescens</name>
    <dbReference type="NCBI Taxonomy" id="181874"/>
    <lineage>
        <taxon>Eukaryota</taxon>
        <taxon>Fungi</taxon>
        <taxon>Dikarya</taxon>
        <taxon>Basidiomycota</taxon>
        <taxon>Agaricomycotina</taxon>
        <taxon>Agaricomycetes</taxon>
        <taxon>Agaricomycetidae</taxon>
        <taxon>Agaricales</taxon>
        <taxon>Agaricineae</taxon>
        <taxon>Galeropsidaceae</taxon>
        <taxon>Panaeolus</taxon>
    </lineage>
</organism>
<keyword evidence="3" id="KW-0964">Secreted</keyword>
<dbReference type="Proteomes" id="UP000284842">
    <property type="component" value="Unassembled WGS sequence"/>
</dbReference>
<dbReference type="InterPro" id="IPR054497">
    <property type="entry name" value="LPMO_AA14"/>
</dbReference>
<dbReference type="EMBL" id="NHTK01001371">
    <property type="protein sequence ID" value="PPQ98999.1"/>
    <property type="molecule type" value="Genomic_DNA"/>
</dbReference>
<dbReference type="GO" id="GO:0046872">
    <property type="term" value="F:metal ion binding"/>
    <property type="evidence" value="ECO:0007669"/>
    <property type="project" value="UniProtKB-KW"/>
</dbReference>
<keyword evidence="4" id="KW-0479">Metal-binding</keyword>
<protein>
    <submittedName>
        <fullName evidence="12">Uncharacterized protein</fullName>
    </submittedName>
</protein>
<evidence type="ECO:0000313" key="13">
    <source>
        <dbReference type="Proteomes" id="UP000284842"/>
    </source>
</evidence>
<proteinExistence type="inferred from homology"/>
<evidence type="ECO:0000256" key="2">
    <source>
        <dbReference type="ARBA" id="ARBA00004613"/>
    </source>
</evidence>
<dbReference type="InParanoid" id="A0A409Y7P2"/>
<gene>
    <name evidence="12" type="ORF">CVT24_003481</name>
</gene>
<comment type="subcellular location">
    <subcellularLocation>
        <location evidence="2">Secreted</location>
    </subcellularLocation>
</comment>
<keyword evidence="7" id="KW-0186">Copper</keyword>
<sequence>MLLPRSQSWKPTHGAVWWAAIGTLWLASVGSVSGHVAVWHPGMYCLNGTSGRDDPNTNQIVNPLFQLNESDWWFHHVDKCDEFPPAPGDFLELPANGAFTVELAVNRAFTTLSYNGMNAGIYPDGQNRISLSQGRDGKSACISEPNIHTQSQSMASGTAFAISYTSDLTSVTKENLVVFTVLYNTPWQRLATYSVPNLPACPEPEGCICAVSSPGVGYLMGKKTLPTSPSLPRLTSSSTRCGEPNMYMEGFKCRVTGSTGNASVSQGVPPVWCEDDPDQCVKGAKQMVYWNQLEGNNVFVSGVDNAGSPKAPSYNEKMGFKNGAQTCV</sequence>
<evidence type="ECO:0000313" key="12">
    <source>
        <dbReference type="EMBL" id="PPQ98999.1"/>
    </source>
</evidence>
<keyword evidence="8" id="KW-0503">Monooxygenase</keyword>
<keyword evidence="13" id="KW-1185">Reference proteome</keyword>
<evidence type="ECO:0000256" key="6">
    <source>
        <dbReference type="ARBA" id="ARBA00023002"/>
    </source>
</evidence>
<keyword evidence="10" id="KW-0325">Glycoprotein</keyword>
<comment type="similarity">
    <text evidence="11">Belongs to the polysaccharide monooxygenase AA14 family.</text>
</comment>
<keyword evidence="9" id="KW-1015">Disulfide bond</keyword>
<dbReference type="AlphaFoldDB" id="A0A409Y7P2"/>
<dbReference type="GO" id="GO:0005576">
    <property type="term" value="C:extracellular region"/>
    <property type="evidence" value="ECO:0007669"/>
    <property type="project" value="UniProtKB-SubCell"/>
</dbReference>
<evidence type="ECO:0000256" key="9">
    <source>
        <dbReference type="ARBA" id="ARBA00023157"/>
    </source>
</evidence>
<evidence type="ECO:0000256" key="11">
    <source>
        <dbReference type="ARBA" id="ARBA00046340"/>
    </source>
</evidence>
<evidence type="ECO:0000256" key="10">
    <source>
        <dbReference type="ARBA" id="ARBA00023180"/>
    </source>
</evidence>
<comment type="cofactor">
    <cofactor evidence="1">
        <name>Cu(2+)</name>
        <dbReference type="ChEBI" id="CHEBI:29036"/>
    </cofactor>
</comment>
<reference evidence="12 13" key="1">
    <citation type="journal article" date="2018" name="Evol. Lett.">
        <title>Horizontal gene cluster transfer increased hallucinogenic mushroom diversity.</title>
        <authorList>
            <person name="Reynolds H.T."/>
            <person name="Vijayakumar V."/>
            <person name="Gluck-Thaler E."/>
            <person name="Korotkin H.B."/>
            <person name="Matheny P.B."/>
            <person name="Slot J.C."/>
        </authorList>
    </citation>
    <scope>NUCLEOTIDE SEQUENCE [LARGE SCALE GENOMIC DNA]</scope>
    <source>
        <strain evidence="12 13">2629</strain>
    </source>
</reference>
<dbReference type="Pfam" id="PF22810">
    <property type="entry name" value="LPMO_AA14"/>
    <property type="match status" value="2"/>
</dbReference>
<comment type="caution">
    <text evidence="12">The sequence shown here is derived from an EMBL/GenBank/DDBJ whole genome shotgun (WGS) entry which is preliminary data.</text>
</comment>
<evidence type="ECO:0000256" key="8">
    <source>
        <dbReference type="ARBA" id="ARBA00023033"/>
    </source>
</evidence>
<evidence type="ECO:0000256" key="5">
    <source>
        <dbReference type="ARBA" id="ARBA00022729"/>
    </source>
</evidence>
<evidence type="ECO:0000256" key="7">
    <source>
        <dbReference type="ARBA" id="ARBA00023008"/>
    </source>
</evidence>
<keyword evidence="6" id="KW-0560">Oxidoreductase</keyword>